<evidence type="ECO:0000313" key="2">
    <source>
        <dbReference type="EMBL" id="MBW61785.1"/>
    </source>
</evidence>
<reference evidence="2" key="1">
    <citation type="submission" date="2018-01" db="EMBL/GenBank/DDBJ databases">
        <title>An insight into the sialome of Amazonian anophelines.</title>
        <authorList>
            <person name="Ribeiro J.M."/>
            <person name="Scarpassa V."/>
            <person name="Calvo E."/>
        </authorList>
    </citation>
    <scope>NUCLEOTIDE SEQUENCE</scope>
    <source>
        <tissue evidence="2">Salivary glands</tissue>
    </source>
</reference>
<accession>A0A2M4C960</accession>
<proteinExistence type="predicted"/>
<dbReference type="EMBL" id="GGFJ01012644">
    <property type="protein sequence ID" value="MBW61785.1"/>
    <property type="molecule type" value="Transcribed_RNA"/>
</dbReference>
<sequence length="98" mass="10745">MLVPCARGASCGNYQLVVLLFALWCHIARTFDTSLFTGREKKISVGTIVATFPIPLMSRSYRTWQTIANSMSIFPAMNGCGCLMFSELPETLDSVAGM</sequence>
<evidence type="ECO:0000256" key="1">
    <source>
        <dbReference type="SAM" id="SignalP"/>
    </source>
</evidence>
<protein>
    <submittedName>
        <fullName evidence="2">Putative secreted protein</fullName>
    </submittedName>
</protein>
<organism evidence="2">
    <name type="scientific">Anopheles marajoara</name>
    <dbReference type="NCBI Taxonomy" id="58244"/>
    <lineage>
        <taxon>Eukaryota</taxon>
        <taxon>Metazoa</taxon>
        <taxon>Ecdysozoa</taxon>
        <taxon>Arthropoda</taxon>
        <taxon>Hexapoda</taxon>
        <taxon>Insecta</taxon>
        <taxon>Pterygota</taxon>
        <taxon>Neoptera</taxon>
        <taxon>Endopterygota</taxon>
        <taxon>Diptera</taxon>
        <taxon>Nematocera</taxon>
        <taxon>Culicoidea</taxon>
        <taxon>Culicidae</taxon>
        <taxon>Anophelinae</taxon>
        <taxon>Anopheles</taxon>
    </lineage>
</organism>
<feature type="chain" id="PRO_5014623716" evidence="1">
    <location>
        <begin position="31"/>
        <end position="98"/>
    </location>
</feature>
<name>A0A2M4C960_9DIPT</name>
<keyword evidence="1" id="KW-0732">Signal</keyword>
<dbReference type="AlphaFoldDB" id="A0A2M4C960"/>
<feature type="signal peptide" evidence="1">
    <location>
        <begin position="1"/>
        <end position="30"/>
    </location>
</feature>